<dbReference type="Proteomes" id="UP000239204">
    <property type="component" value="Unassembled WGS sequence"/>
</dbReference>
<gene>
    <name evidence="2" type="ORF">XarjCFBP7645_11620</name>
</gene>
<proteinExistence type="predicted"/>
<comment type="caution">
    <text evidence="2">The sequence shown here is derived from an EMBL/GenBank/DDBJ whole genome shotgun (WGS) entry which is preliminary data.</text>
</comment>
<accession>A0A2S7AEM3</accession>
<feature type="region of interest" description="Disordered" evidence="1">
    <location>
        <begin position="1"/>
        <end position="41"/>
    </location>
</feature>
<evidence type="ECO:0000313" key="3">
    <source>
        <dbReference type="Proteomes" id="UP000239204"/>
    </source>
</evidence>
<reference evidence="2 3" key="1">
    <citation type="submission" date="2016-08" db="EMBL/GenBank/DDBJ databases">
        <title>Evolution of the type three secretion system and type three effector repertoires in Xanthomonas.</title>
        <authorList>
            <person name="Merda D."/>
            <person name="Briand M."/>
            <person name="Bosis E."/>
            <person name="Rousseau C."/>
            <person name="Portier P."/>
            <person name="Jacques M.-A."/>
            <person name="Fischer-Le Saux M."/>
        </authorList>
    </citation>
    <scope>NUCLEOTIDE SEQUENCE [LARGE SCALE GENOMIC DNA]</scope>
    <source>
        <strain evidence="2 3">CFBP 7645</strain>
    </source>
</reference>
<name>A0A2S7AEM3_9XANT</name>
<sequence>MRSLVHFDDAEASPRTLTPTPAPRPGPRLRRGRSKARAPVARKPCLLAPRGEALCSTQWPTSQGSATFPGYFLQTIDLLANTHTPRPIIFSIAMAPSTVNHHHLCE</sequence>
<feature type="compositionally biased region" description="Basic residues" evidence="1">
    <location>
        <begin position="27"/>
        <end position="36"/>
    </location>
</feature>
<dbReference type="AlphaFoldDB" id="A0A2S7AEM3"/>
<protein>
    <submittedName>
        <fullName evidence="2">Uncharacterized protein</fullName>
    </submittedName>
</protein>
<evidence type="ECO:0000256" key="1">
    <source>
        <dbReference type="SAM" id="MobiDB-lite"/>
    </source>
</evidence>
<organism evidence="2 3">
    <name type="scientific">Xanthomonas arboricola</name>
    <dbReference type="NCBI Taxonomy" id="56448"/>
    <lineage>
        <taxon>Bacteria</taxon>
        <taxon>Pseudomonadati</taxon>
        <taxon>Pseudomonadota</taxon>
        <taxon>Gammaproteobacteria</taxon>
        <taxon>Lysobacterales</taxon>
        <taxon>Lysobacteraceae</taxon>
        <taxon>Xanthomonas</taxon>
    </lineage>
</organism>
<evidence type="ECO:0000313" key="2">
    <source>
        <dbReference type="EMBL" id="PPU08177.1"/>
    </source>
</evidence>
<dbReference type="EMBL" id="MIGY01000002">
    <property type="protein sequence ID" value="PPU08177.1"/>
    <property type="molecule type" value="Genomic_DNA"/>
</dbReference>